<proteinExistence type="predicted"/>
<gene>
    <name evidence="2" type="ORF">QBC46DRAFT_95633</name>
</gene>
<sequence>MSRATMSMPPPPPLLLTKRVTAFLHANLQNQSLPGSSQRLHTTALTTPGGKLLAHASTANLPARALRRQCAVAASLWALHAPNTPFSEAVHSSSSSTHSQSDHGHGGSRSGSSGGGAAAITVQLDSGMVFVIRRLECGMLFVAMGGAAPSDGSSRPGTA</sequence>
<feature type="region of interest" description="Disordered" evidence="1">
    <location>
        <begin position="87"/>
        <end position="115"/>
    </location>
</feature>
<organism evidence="2 3">
    <name type="scientific">Diplogelasinospora grovesii</name>
    <dbReference type="NCBI Taxonomy" id="303347"/>
    <lineage>
        <taxon>Eukaryota</taxon>
        <taxon>Fungi</taxon>
        <taxon>Dikarya</taxon>
        <taxon>Ascomycota</taxon>
        <taxon>Pezizomycotina</taxon>
        <taxon>Sordariomycetes</taxon>
        <taxon>Sordariomycetidae</taxon>
        <taxon>Sordariales</taxon>
        <taxon>Diplogelasinosporaceae</taxon>
        <taxon>Diplogelasinospora</taxon>
    </lineage>
</organism>
<reference evidence="3" key="1">
    <citation type="journal article" date="2023" name="Mol. Phylogenet. Evol.">
        <title>Genome-scale phylogeny and comparative genomics of the fungal order Sordariales.</title>
        <authorList>
            <person name="Hensen N."/>
            <person name="Bonometti L."/>
            <person name="Westerberg I."/>
            <person name="Brannstrom I.O."/>
            <person name="Guillou S."/>
            <person name="Cros-Aarteil S."/>
            <person name="Calhoun S."/>
            <person name="Haridas S."/>
            <person name="Kuo A."/>
            <person name="Mondo S."/>
            <person name="Pangilinan J."/>
            <person name="Riley R."/>
            <person name="LaButti K."/>
            <person name="Andreopoulos B."/>
            <person name="Lipzen A."/>
            <person name="Chen C."/>
            <person name="Yan M."/>
            <person name="Daum C."/>
            <person name="Ng V."/>
            <person name="Clum A."/>
            <person name="Steindorff A."/>
            <person name="Ohm R.A."/>
            <person name="Martin F."/>
            <person name="Silar P."/>
            <person name="Natvig D.O."/>
            <person name="Lalanne C."/>
            <person name="Gautier V."/>
            <person name="Ament-Velasquez S.L."/>
            <person name="Kruys A."/>
            <person name="Hutchinson M.I."/>
            <person name="Powell A.J."/>
            <person name="Barry K."/>
            <person name="Miller A.N."/>
            <person name="Grigoriev I.V."/>
            <person name="Debuchy R."/>
            <person name="Gladieux P."/>
            <person name="Hiltunen Thoren M."/>
            <person name="Johannesson H."/>
        </authorList>
    </citation>
    <scope>NUCLEOTIDE SEQUENCE [LARGE SCALE GENOMIC DNA]</scope>
    <source>
        <strain evidence="3">CBS 340.73</strain>
    </source>
</reference>
<evidence type="ECO:0000313" key="3">
    <source>
        <dbReference type="Proteomes" id="UP001303473"/>
    </source>
</evidence>
<dbReference type="Proteomes" id="UP001303473">
    <property type="component" value="Unassembled WGS sequence"/>
</dbReference>
<keyword evidence="3" id="KW-1185">Reference proteome</keyword>
<comment type="caution">
    <text evidence="2">The sequence shown here is derived from an EMBL/GenBank/DDBJ whole genome shotgun (WGS) entry which is preliminary data.</text>
</comment>
<accession>A0AAN6NIY2</accession>
<evidence type="ECO:0000256" key="1">
    <source>
        <dbReference type="SAM" id="MobiDB-lite"/>
    </source>
</evidence>
<name>A0AAN6NIY2_9PEZI</name>
<evidence type="ECO:0000313" key="2">
    <source>
        <dbReference type="EMBL" id="KAK3945643.1"/>
    </source>
</evidence>
<dbReference type="AlphaFoldDB" id="A0AAN6NIY2"/>
<dbReference type="EMBL" id="MU853754">
    <property type="protein sequence ID" value="KAK3945643.1"/>
    <property type="molecule type" value="Genomic_DNA"/>
</dbReference>
<protein>
    <submittedName>
        <fullName evidence="2">Uncharacterized protein</fullName>
    </submittedName>
</protein>